<proteinExistence type="predicted"/>
<evidence type="ECO:0000313" key="2">
    <source>
        <dbReference type="Proteomes" id="UP000067626"/>
    </source>
</evidence>
<dbReference type="KEGG" id="ccro:CMC5_056480"/>
<gene>
    <name evidence="1" type="ORF">CMC5_056480</name>
</gene>
<keyword evidence="2" id="KW-1185">Reference proteome</keyword>
<name>A0A0K1EKQ6_CHOCO</name>
<dbReference type="EMBL" id="CP012159">
    <property type="protein sequence ID" value="AKT41445.1"/>
    <property type="molecule type" value="Genomic_DNA"/>
</dbReference>
<accession>A0A0K1EKQ6</accession>
<dbReference type="RefSeq" id="WP_050433237.1">
    <property type="nucleotide sequence ID" value="NZ_CP012159.1"/>
</dbReference>
<protein>
    <submittedName>
        <fullName evidence="1">Uncharacterized protein</fullName>
    </submittedName>
</protein>
<organism evidence="1 2">
    <name type="scientific">Chondromyces crocatus</name>
    <dbReference type="NCBI Taxonomy" id="52"/>
    <lineage>
        <taxon>Bacteria</taxon>
        <taxon>Pseudomonadati</taxon>
        <taxon>Myxococcota</taxon>
        <taxon>Polyangia</taxon>
        <taxon>Polyangiales</taxon>
        <taxon>Polyangiaceae</taxon>
        <taxon>Chondromyces</taxon>
    </lineage>
</organism>
<evidence type="ECO:0000313" key="1">
    <source>
        <dbReference type="EMBL" id="AKT41445.1"/>
    </source>
</evidence>
<dbReference type="AlphaFoldDB" id="A0A0K1EKQ6"/>
<dbReference type="Proteomes" id="UP000067626">
    <property type="component" value="Chromosome"/>
</dbReference>
<reference evidence="1 2" key="1">
    <citation type="submission" date="2015-07" db="EMBL/GenBank/DDBJ databases">
        <title>Genome analysis of myxobacterium Chondromyces crocatus Cm c5 reveals a high potential for natural compound synthesis and the genetic basis for the loss of fruiting body formation.</title>
        <authorList>
            <person name="Zaburannyi N."/>
            <person name="Bunk B."/>
            <person name="Maier J."/>
            <person name="Overmann J."/>
            <person name="Mueller R."/>
        </authorList>
    </citation>
    <scope>NUCLEOTIDE SEQUENCE [LARGE SCALE GENOMIC DNA]</scope>
    <source>
        <strain evidence="1 2">Cm c5</strain>
    </source>
</reference>
<sequence>MSVDITPHVFLEVKTEEGWVPLSPRTMKPSKRSTRIDVKIEESRASFLLMLACNEACPKGATFSDAHEKEFQRFFAQMREVAAENDLPLDEDEIFGAGALTEKKLRTLAEGPSPEDSPYEPRFAEALWDEARKELLRWADTLKGTPKSRVVYWFEPG</sequence>